<feature type="transmembrane region" description="Helical" evidence="1">
    <location>
        <begin position="32"/>
        <end position="53"/>
    </location>
</feature>
<keyword evidence="1" id="KW-0472">Membrane</keyword>
<sequence length="116" mass="12908">MELGFGIFVLFLFGIFLTMLLSFFLSFAKHTCVSTIGFMIFTSMSAFFAFSTADEAVFTAPLMLAQINLSSFNILPVLCGMLSVVSAVLWFFSRRKFARTLGAFSVAAVMYIYLQV</sequence>
<feature type="transmembrane region" description="Helical" evidence="1">
    <location>
        <begin position="73"/>
        <end position="92"/>
    </location>
</feature>
<evidence type="ECO:0000313" key="2">
    <source>
        <dbReference type="EMBL" id="MBR0596288.1"/>
    </source>
</evidence>
<dbReference type="EMBL" id="JAGSND010000001">
    <property type="protein sequence ID" value="MBR0596288.1"/>
    <property type="molecule type" value="Genomic_DNA"/>
</dbReference>
<evidence type="ECO:0000256" key="1">
    <source>
        <dbReference type="SAM" id="Phobius"/>
    </source>
</evidence>
<keyword evidence="1" id="KW-0812">Transmembrane</keyword>
<proteinExistence type="predicted"/>
<keyword evidence="3" id="KW-1185">Reference proteome</keyword>
<feature type="transmembrane region" description="Helical" evidence="1">
    <location>
        <begin position="97"/>
        <end position="114"/>
    </location>
</feature>
<feature type="transmembrane region" description="Helical" evidence="1">
    <location>
        <begin position="6"/>
        <end position="25"/>
    </location>
</feature>
<reference evidence="2" key="1">
    <citation type="submission" date="2021-04" db="EMBL/GenBank/DDBJ databases">
        <title>Sinoanaerobacter chloroacetimidivorans sp. nov., an obligate anaerobic bacterium isolated from anaerobic sludge.</title>
        <authorList>
            <person name="Bao Y."/>
        </authorList>
    </citation>
    <scope>NUCLEOTIDE SEQUENCE</scope>
    <source>
        <strain evidence="2">BAD-6</strain>
    </source>
</reference>
<organism evidence="2 3">
    <name type="scientific">Sinanaerobacter chloroacetimidivorans</name>
    <dbReference type="NCBI Taxonomy" id="2818044"/>
    <lineage>
        <taxon>Bacteria</taxon>
        <taxon>Bacillati</taxon>
        <taxon>Bacillota</taxon>
        <taxon>Clostridia</taxon>
        <taxon>Peptostreptococcales</taxon>
        <taxon>Anaerovoracaceae</taxon>
        <taxon>Sinanaerobacter</taxon>
    </lineage>
</organism>
<protein>
    <submittedName>
        <fullName evidence="2">Uncharacterized protein</fullName>
    </submittedName>
</protein>
<dbReference type="RefSeq" id="WP_227016424.1">
    <property type="nucleotide sequence ID" value="NZ_JAGSND010000001.1"/>
</dbReference>
<gene>
    <name evidence="2" type="ORF">KCX82_00205</name>
</gene>
<dbReference type="AlphaFoldDB" id="A0A8J8AZ96"/>
<keyword evidence="1" id="KW-1133">Transmembrane helix</keyword>
<name>A0A8J8AZ96_9FIRM</name>
<dbReference type="Proteomes" id="UP000675664">
    <property type="component" value="Unassembled WGS sequence"/>
</dbReference>
<evidence type="ECO:0000313" key="3">
    <source>
        <dbReference type="Proteomes" id="UP000675664"/>
    </source>
</evidence>
<comment type="caution">
    <text evidence="2">The sequence shown here is derived from an EMBL/GenBank/DDBJ whole genome shotgun (WGS) entry which is preliminary data.</text>
</comment>
<accession>A0A8J8AZ96</accession>
<reference evidence="2" key="2">
    <citation type="submission" date="2021-04" db="EMBL/GenBank/DDBJ databases">
        <authorList>
            <person name="Liu J."/>
        </authorList>
    </citation>
    <scope>NUCLEOTIDE SEQUENCE</scope>
    <source>
        <strain evidence="2">BAD-6</strain>
    </source>
</reference>